<gene>
    <name evidence="1" type="ORF">F511_46885</name>
</gene>
<keyword evidence="2" id="KW-1185">Reference proteome</keyword>
<protein>
    <submittedName>
        <fullName evidence="1">Uncharacterized protein</fullName>
    </submittedName>
</protein>
<name>A0A2Z6ZZQ6_9LAMI</name>
<dbReference type="Proteomes" id="UP000250235">
    <property type="component" value="Unassembled WGS sequence"/>
</dbReference>
<accession>A0A2Z6ZZQ6</accession>
<evidence type="ECO:0000313" key="2">
    <source>
        <dbReference type="Proteomes" id="UP000250235"/>
    </source>
</evidence>
<dbReference type="AlphaFoldDB" id="A0A2Z6ZZQ6"/>
<sequence>MVDVARLVKTMRARKLRDASAGSAPPCVALGERWSPPRAKCCAHLRRPSPLLRAMVDTCWRCRATMAGRSVLLVARCRRKFCGGGAAPAAAPAMLRRCRDGWSVFLGFGSGLSRAAREVFGPVCDVGPGFDRF</sequence>
<organism evidence="1 2">
    <name type="scientific">Dorcoceras hygrometricum</name>
    <dbReference type="NCBI Taxonomy" id="472368"/>
    <lineage>
        <taxon>Eukaryota</taxon>
        <taxon>Viridiplantae</taxon>
        <taxon>Streptophyta</taxon>
        <taxon>Embryophyta</taxon>
        <taxon>Tracheophyta</taxon>
        <taxon>Spermatophyta</taxon>
        <taxon>Magnoliopsida</taxon>
        <taxon>eudicotyledons</taxon>
        <taxon>Gunneridae</taxon>
        <taxon>Pentapetalae</taxon>
        <taxon>asterids</taxon>
        <taxon>lamiids</taxon>
        <taxon>Lamiales</taxon>
        <taxon>Gesneriaceae</taxon>
        <taxon>Didymocarpoideae</taxon>
        <taxon>Trichosporeae</taxon>
        <taxon>Loxocarpinae</taxon>
        <taxon>Dorcoceras</taxon>
    </lineage>
</organism>
<dbReference type="EMBL" id="KV155819">
    <property type="protein sequence ID" value="KZT76090.1"/>
    <property type="molecule type" value="Genomic_DNA"/>
</dbReference>
<reference evidence="1 2" key="1">
    <citation type="journal article" date="2015" name="Proc. Natl. Acad. Sci. U.S.A.">
        <title>The resurrection genome of Boea hygrometrica: A blueprint for survival of dehydration.</title>
        <authorList>
            <person name="Xiao L."/>
            <person name="Yang G."/>
            <person name="Zhang L."/>
            <person name="Yang X."/>
            <person name="Zhao S."/>
            <person name="Ji Z."/>
            <person name="Zhou Q."/>
            <person name="Hu M."/>
            <person name="Wang Y."/>
            <person name="Chen M."/>
            <person name="Xu Y."/>
            <person name="Jin H."/>
            <person name="Xiao X."/>
            <person name="Hu G."/>
            <person name="Bao F."/>
            <person name="Hu Y."/>
            <person name="Wan P."/>
            <person name="Li L."/>
            <person name="Deng X."/>
            <person name="Kuang T."/>
            <person name="Xiang C."/>
            <person name="Zhu J.K."/>
            <person name="Oliver M.J."/>
            <person name="He Y."/>
        </authorList>
    </citation>
    <scope>NUCLEOTIDE SEQUENCE [LARGE SCALE GENOMIC DNA]</scope>
    <source>
        <strain evidence="2">cv. XS01</strain>
    </source>
</reference>
<proteinExistence type="predicted"/>
<evidence type="ECO:0000313" key="1">
    <source>
        <dbReference type="EMBL" id="KZT76090.1"/>
    </source>
</evidence>